<dbReference type="SUPFAM" id="SSF51261">
    <property type="entry name" value="Duplicated hybrid motif"/>
    <property type="match status" value="1"/>
</dbReference>
<dbReference type="InterPro" id="IPR011055">
    <property type="entry name" value="Dup_hybrid_motif"/>
</dbReference>
<keyword evidence="2" id="KW-1133">Transmembrane helix</keyword>
<evidence type="ECO:0000313" key="4">
    <source>
        <dbReference type="EMBL" id="MDE5412455.1"/>
    </source>
</evidence>
<evidence type="ECO:0000256" key="1">
    <source>
        <dbReference type="SAM" id="MobiDB-lite"/>
    </source>
</evidence>
<evidence type="ECO:0000256" key="2">
    <source>
        <dbReference type="SAM" id="Phobius"/>
    </source>
</evidence>
<dbReference type="EMBL" id="JAOTPO010000002">
    <property type="protein sequence ID" value="MDE5412455.1"/>
    <property type="molecule type" value="Genomic_DNA"/>
</dbReference>
<feature type="domain" description="M23ase beta-sheet core" evidence="3">
    <location>
        <begin position="166"/>
        <end position="258"/>
    </location>
</feature>
<reference evidence="4" key="1">
    <citation type="submission" date="2024-05" db="EMBL/GenBank/DDBJ databases">
        <title>Alkalihalobacillus sp. strain MEB203 novel alkaliphilic bacterium from Lonar Lake, India.</title>
        <authorList>
            <person name="Joshi A."/>
            <person name="Thite S."/>
            <person name="Mengade P."/>
        </authorList>
    </citation>
    <scope>NUCLEOTIDE SEQUENCE</scope>
    <source>
        <strain evidence="4">MEB 203</strain>
    </source>
</reference>
<evidence type="ECO:0000313" key="5">
    <source>
        <dbReference type="Proteomes" id="UP001148125"/>
    </source>
</evidence>
<proteinExistence type="predicted"/>
<dbReference type="InterPro" id="IPR050570">
    <property type="entry name" value="Cell_wall_metabolism_enzyme"/>
</dbReference>
<dbReference type="Gene3D" id="2.70.70.10">
    <property type="entry name" value="Glucose Permease (Domain IIA)"/>
    <property type="match status" value="1"/>
</dbReference>
<organism evidence="4 5">
    <name type="scientific">Alkalihalobacterium chitinilyticum</name>
    <dbReference type="NCBI Taxonomy" id="2980103"/>
    <lineage>
        <taxon>Bacteria</taxon>
        <taxon>Bacillati</taxon>
        <taxon>Bacillota</taxon>
        <taxon>Bacilli</taxon>
        <taxon>Bacillales</taxon>
        <taxon>Bacillaceae</taxon>
        <taxon>Alkalihalobacterium</taxon>
    </lineage>
</organism>
<name>A0ABT5VB08_9BACI</name>
<dbReference type="Proteomes" id="UP001148125">
    <property type="component" value="Unassembled WGS sequence"/>
</dbReference>
<dbReference type="Pfam" id="PF01551">
    <property type="entry name" value="Peptidase_M23"/>
    <property type="match status" value="1"/>
</dbReference>
<protein>
    <submittedName>
        <fullName evidence="4">M23 family metallopeptidase</fullName>
    </submittedName>
</protein>
<feature type="transmembrane region" description="Helical" evidence="2">
    <location>
        <begin position="70"/>
        <end position="88"/>
    </location>
</feature>
<dbReference type="CDD" id="cd12797">
    <property type="entry name" value="M23_peptidase"/>
    <property type="match status" value="1"/>
</dbReference>
<keyword evidence="5" id="KW-1185">Reference proteome</keyword>
<keyword evidence="2" id="KW-0812">Transmembrane</keyword>
<evidence type="ECO:0000259" key="3">
    <source>
        <dbReference type="Pfam" id="PF01551"/>
    </source>
</evidence>
<accession>A0ABT5VB08</accession>
<keyword evidence="2" id="KW-0472">Membrane</keyword>
<comment type="caution">
    <text evidence="4">The sequence shown here is derived from an EMBL/GenBank/DDBJ whole genome shotgun (WGS) entry which is preliminary data.</text>
</comment>
<gene>
    <name evidence="4" type="ORF">N7Z68_03595</name>
</gene>
<dbReference type="PANTHER" id="PTHR21666:SF274">
    <property type="entry name" value="STAGE IV SPORULATION PROTEIN FA"/>
    <property type="match status" value="1"/>
</dbReference>
<dbReference type="PANTHER" id="PTHR21666">
    <property type="entry name" value="PEPTIDASE-RELATED"/>
    <property type="match status" value="1"/>
</dbReference>
<feature type="region of interest" description="Disordered" evidence="1">
    <location>
        <begin position="1"/>
        <end position="36"/>
    </location>
</feature>
<dbReference type="InterPro" id="IPR016047">
    <property type="entry name" value="M23ase_b-sheet_dom"/>
</dbReference>
<dbReference type="RefSeq" id="WP_275117087.1">
    <property type="nucleotide sequence ID" value="NZ_JAOTPO010000002.1"/>
</dbReference>
<sequence>MSKRIDKIRRQIESRRREAQGKGARKERERSAPLFYDRHTESRDEPDFYVFQEEKKKTAIEEKWKQKDWFLMRSLIAVVLFLLVAIMFNSSMPQLESARQVVKQSYEQEFQFAAIADWYENQFGRPLALLPMSMDVALEDTEEAPPVAYAVPATGQIREDFQQNGTGILVETEIGANVEAVKSGLVIFVGEEERLGRTVAIQHYDGGQSWYGMLETVDVKLYDHIEAGKPVGRVSASEGAEKGIYYLSIKEGEDYIDPNDVISFE</sequence>